<dbReference type="RefSeq" id="WP_343855523.1">
    <property type="nucleotide sequence ID" value="NZ_BAAAFD010000001.1"/>
</dbReference>
<protein>
    <recommendedName>
        <fullName evidence="4">DUF3828 domain-containing protein</fullName>
    </recommendedName>
</protein>
<evidence type="ECO:0000313" key="3">
    <source>
        <dbReference type="Proteomes" id="UP001500359"/>
    </source>
</evidence>
<reference evidence="2 3" key="1">
    <citation type="journal article" date="2019" name="Int. J. Syst. Evol. Microbiol.">
        <title>The Global Catalogue of Microorganisms (GCM) 10K type strain sequencing project: providing services to taxonomists for standard genome sequencing and annotation.</title>
        <authorList>
            <consortium name="The Broad Institute Genomics Platform"/>
            <consortium name="The Broad Institute Genome Sequencing Center for Infectious Disease"/>
            <person name="Wu L."/>
            <person name="Ma J."/>
        </authorList>
    </citation>
    <scope>NUCLEOTIDE SEQUENCE [LARGE SCALE GENOMIC DNA]</scope>
    <source>
        <strain evidence="2 3">JCM 15896</strain>
    </source>
</reference>
<gene>
    <name evidence="2" type="ORF">GCM10009114_00240</name>
</gene>
<accession>A0ABN1LBL0</accession>
<dbReference type="Proteomes" id="UP001500359">
    <property type="component" value="Unassembled WGS sequence"/>
</dbReference>
<keyword evidence="1" id="KW-0732">Signal</keyword>
<evidence type="ECO:0000313" key="2">
    <source>
        <dbReference type="EMBL" id="GAA0851854.1"/>
    </source>
</evidence>
<evidence type="ECO:0000256" key="1">
    <source>
        <dbReference type="SAM" id="SignalP"/>
    </source>
</evidence>
<dbReference type="EMBL" id="BAAAFD010000001">
    <property type="protein sequence ID" value="GAA0851854.1"/>
    <property type="molecule type" value="Genomic_DNA"/>
</dbReference>
<comment type="caution">
    <text evidence="2">The sequence shown here is derived from an EMBL/GenBank/DDBJ whole genome shotgun (WGS) entry which is preliminary data.</text>
</comment>
<name>A0ABN1LBL0_9ALTE</name>
<proteinExistence type="predicted"/>
<feature type="signal peptide" evidence="1">
    <location>
        <begin position="1"/>
        <end position="21"/>
    </location>
</feature>
<keyword evidence="3" id="KW-1185">Reference proteome</keyword>
<evidence type="ECO:0008006" key="4">
    <source>
        <dbReference type="Google" id="ProtNLM"/>
    </source>
</evidence>
<organism evidence="2 3">
    <name type="scientific">Aliiglaciecola litoralis</name>
    <dbReference type="NCBI Taxonomy" id="582857"/>
    <lineage>
        <taxon>Bacteria</taxon>
        <taxon>Pseudomonadati</taxon>
        <taxon>Pseudomonadota</taxon>
        <taxon>Gammaproteobacteria</taxon>
        <taxon>Alteromonadales</taxon>
        <taxon>Alteromonadaceae</taxon>
        <taxon>Aliiglaciecola</taxon>
    </lineage>
</organism>
<feature type="chain" id="PRO_5045862075" description="DUF3828 domain-containing protein" evidence="1">
    <location>
        <begin position="22"/>
        <end position="154"/>
    </location>
</feature>
<sequence>MNHHTPLKLFSLLLFSLLIQACDGESKKGAGKYGMMDTNTPDYAAVAFFEHVYNDKNLNKAIAMSTPRMAKLLKHYRTNRNVQRHVFDLPYDEVQIQPDTGNAIGRNEFAKTSVVTLFFTGTLHDDKIEDIRIVEMIREDGKWLVDKIRPDKYL</sequence>